<comment type="caution">
    <text evidence="1">The sequence shown here is derived from an EMBL/GenBank/DDBJ whole genome shotgun (WGS) entry which is preliminary data.</text>
</comment>
<dbReference type="Gene3D" id="3.30.70.1060">
    <property type="entry name" value="Dimeric alpha+beta barrel"/>
    <property type="match status" value="1"/>
</dbReference>
<accession>A0A963YNY8</accession>
<dbReference type="AlphaFoldDB" id="A0A963YNY8"/>
<reference evidence="1" key="2">
    <citation type="submission" date="2021-01" db="EMBL/GenBank/DDBJ databases">
        <authorList>
            <person name="Mieszkin S."/>
            <person name="Pouder E."/>
            <person name="Alain K."/>
        </authorList>
    </citation>
    <scope>NUCLEOTIDE SEQUENCE</scope>
    <source>
        <strain evidence="1">HW T2.11</strain>
    </source>
</reference>
<evidence type="ECO:0008006" key="3">
    <source>
        <dbReference type="Google" id="ProtNLM"/>
    </source>
</evidence>
<dbReference type="Proteomes" id="UP000708298">
    <property type="component" value="Unassembled WGS sequence"/>
</dbReference>
<evidence type="ECO:0000313" key="2">
    <source>
        <dbReference type="Proteomes" id="UP000708298"/>
    </source>
</evidence>
<reference evidence="1" key="1">
    <citation type="journal article" date="2021" name="Microorganisms">
        <title>Acidisoma silvae sp. nov. and Acidisomacellulosilytica sp. nov., Two Acidophilic Bacteria Isolated from Decaying Wood, Hydrolyzing Cellulose and Producing Poly-3-hydroxybutyrate.</title>
        <authorList>
            <person name="Mieszkin S."/>
            <person name="Pouder E."/>
            <person name="Uroz S."/>
            <person name="Simon-Colin C."/>
            <person name="Alain K."/>
        </authorList>
    </citation>
    <scope>NUCLEOTIDE SEQUENCE</scope>
    <source>
        <strain evidence="1">HW T2.11</strain>
    </source>
</reference>
<name>A0A963YNY8_9PROT</name>
<keyword evidence="2" id="KW-1185">Reference proteome</keyword>
<dbReference type="EMBL" id="JAESVB010000001">
    <property type="protein sequence ID" value="MCB8874376.1"/>
    <property type="molecule type" value="Genomic_DNA"/>
</dbReference>
<protein>
    <recommendedName>
        <fullName evidence="3">Muconolactone isomerase domain-containing protein</fullName>
    </recommendedName>
</protein>
<sequence length="97" mass="10606">MKVFAIGVLPQPLTDAQRAEIMPQEVPHTLKLYLDAKIEQFWFRQDQPGPIFLMDVESIDQAKATVGQMPIVAAGLATYTFIPVGPLAPLGMLIAGK</sequence>
<proteinExistence type="predicted"/>
<gene>
    <name evidence="1" type="ORF">ASILVAE211_04205</name>
</gene>
<evidence type="ECO:0000313" key="1">
    <source>
        <dbReference type="EMBL" id="MCB8874376.1"/>
    </source>
</evidence>
<dbReference type="RefSeq" id="WP_227320013.1">
    <property type="nucleotide sequence ID" value="NZ_JAESVB010000001.1"/>
</dbReference>
<organism evidence="1 2">
    <name type="scientific">Acidisoma silvae</name>
    <dbReference type="NCBI Taxonomy" id="2802396"/>
    <lineage>
        <taxon>Bacteria</taxon>
        <taxon>Pseudomonadati</taxon>
        <taxon>Pseudomonadota</taxon>
        <taxon>Alphaproteobacteria</taxon>
        <taxon>Acetobacterales</taxon>
        <taxon>Acidocellaceae</taxon>
        <taxon>Acidisoma</taxon>
    </lineage>
</organism>